<gene>
    <name evidence="1" type="ORF">QNI22_35060</name>
</gene>
<accession>A0AAE3R8Q8</accession>
<evidence type="ECO:0000313" key="1">
    <source>
        <dbReference type="EMBL" id="MDJ1505931.1"/>
    </source>
</evidence>
<dbReference type="RefSeq" id="WP_314518507.1">
    <property type="nucleotide sequence ID" value="NZ_JASJOU010000019.1"/>
</dbReference>
<protein>
    <submittedName>
        <fullName evidence="1">Uncharacterized protein</fullName>
    </submittedName>
</protein>
<reference evidence="1" key="1">
    <citation type="submission" date="2023-05" db="EMBL/GenBank/DDBJ databases">
        <authorList>
            <person name="Zhang X."/>
        </authorList>
    </citation>
    <scope>NUCLEOTIDE SEQUENCE</scope>
    <source>
        <strain evidence="1">BD1B2-1</strain>
    </source>
</reference>
<dbReference type="EMBL" id="JASJOU010000019">
    <property type="protein sequence ID" value="MDJ1505931.1"/>
    <property type="molecule type" value="Genomic_DNA"/>
</dbReference>
<proteinExistence type="predicted"/>
<dbReference type="Proteomes" id="UP001232063">
    <property type="component" value="Unassembled WGS sequence"/>
</dbReference>
<name>A0AAE3R8Q8_9BACT</name>
<organism evidence="1 2">
    <name type="scientific">Xanthocytophaga agilis</name>
    <dbReference type="NCBI Taxonomy" id="3048010"/>
    <lineage>
        <taxon>Bacteria</taxon>
        <taxon>Pseudomonadati</taxon>
        <taxon>Bacteroidota</taxon>
        <taxon>Cytophagia</taxon>
        <taxon>Cytophagales</taxon>
        <taxon>Rhodocytophagaceae</taxon>
        <taxon>Xanthocytophaga</taxon>
    </lineage>
</organism>
<dbReference type="AlphaFoldDB" id="A0AAE3R8Q8"/>
<sequence length="190" mass="21064">MLLFTGKSSLSIFCFYLNKAIFTRLIFLLTGLFFTCSSVWAQSEPVAPTYPKVMMYMGVLHPLVTFSDQETVINFDTYYAVGFPTGVNLWKSSKIGFSIEVVPLIRADKEGSKMNNLLFHPGVLVGLGKGFMFAGRAAFETSGRYGFTPVLNKVFKTRSGSYFIAMPLPVRFGNNHSATFTIGLQFGVVI</sequence>
<evidence type="ECO:0000313" key="2">
    <source>
        <dbReference type="Proteomes" id="UP001232063"/>
    </source>
</evidence>
<comment type="caution">
    <text evidence="1">The sequence shown here is derived from an EMBL/GenBank/DDBJ whole genome shotgun (WGS) entry which is preliminary data.</text>
</comment>
<keyword evidence="2" id="KW-1185">Reference proteome</keyword>